<dbReference type="KEGG" id="kol:Kole_0493"/>
<gene>
    <name evidence="4" type="ordered locus">Kole_0493</name>
</gene>
<evidence type="ECO:0000259" key="2">
    <source>
        <dbReference type="SMART" id="SM01359"/>
    </source>
</evidence>
<dbReference type="STRING" id="521045.Kole_0493"/>
<dbReference type="HOGENOM" id="CLU_249027_0_0_0"/>
<dbReference type="SMART" id="SM01419">
    <property type="entry name" value="Thiol-ester_cl"/>
    <property type="match status" value="1"/>
</dbReference>
<dbReference type="Pfam" id="PF01835">
    <property type="entry name" value="MG2"/>
    <property type="match status" value="1"/>
</dbReference>
<evidence type="ECO:0000313" key="4">
    <source>
        <dbReference type="EMBL" id="ACR79216.1"/>
    </source>
</evidence>
<dbReference type="OrthoDB" id="9767116at2"/>
<dbReference type="Pfam" id="PF17973">
    <property type="entry name" value="bMG10"/>
    <property type="match status" value="1"/>
</dbReference>
<dbReference type="Pfam" id="PF00207">
    <property type="entry name" value="A2M"/>
    <property type="match status" value="1"/>
</dbReference>
<proteinExistence type="inferred from homology"/>
<dbReference type="PANTHER" id="PTHR40094">
    <property type="entry name" value="ALPHA-2-MACROGLOBULIN HOMOLOG"/>
    <property type="match status" value="1"/>
</dbReference>
<dbReference type="EMBL" id="CP001634">
    <property type="protein sequence ID" value="ACR79216.1"/>
    <property type="molecule type" value="Genomic_DNA"/>
</dbReference>
<dbReference type="InterPro" id="IPR011626">
    <property type="entry name" value="Alpha-macroglobulin_TED"/>
</dbReference>
<dbReference type="SUPFAM" id="SSF48239">
    <property type="entry name" value="Terpenoid cyclases/Protein prenyltransferases"/>
    <property type="match status" value="1"/>
</dbReference>
<dbReference type="PANTHER" id="PTHR40094:SF1">
    <property type="entry name" value="UBIQUITIN DOMAIN-CONTAINING PROTEIN"/>
    <property type="match status" value="1"/>
</dbReference>
<accession>C5CEH0</accession>
<dbReference type="CDD" id="cd02891">
    <property type="entry name" value="A2M_like"/>
    <property type="match status" value="1"/>
</dbReference>
<comment type="similarity">
    <text evidence="1">Belongs to the protease inhibitor I39 (alpha-2-macroglobulin) family. Bacterial alpha-2-macroglobulin subfamily.</text>
</comment>
<keyword evidence="5" id="KW-1185">Reference proteome</keyword>
<dbReference type="Proteomes" id="UP000002382">
    <property type="component" value="Chromosome"/>
</dbReference>
<name>C5CEH0_KOSOT</name>
<dbReference type="SMART" id="SM01359">
    <property type="entry name" value="A2M_N_2"/>
    <property type="match status" value="1"/>
</dbReference>
<dbReference type="Pfam" id="PF07678">
    <property type="entry name" value="TED_complement"/>
    <property type="match status" value="1"/>
</dbReference>
<dbReference type="RefSeq" id="WP_012745003.1">
    <property type="nucleotide sequence ID" value="NC_012785.1"/>
</dbReference>
<dbReference type="InterPro" id="IPR047565">
    <property type="entry name" value="Alpha-macroglob_thiol-ester_cl"/>
</dbReference>
<dbReference type="GO" id="GO:0005615">
    <property type="term" value="C:extracellular space"/>
    <property type="evidence" value="ECO:0007669"/>
    <property type="project" value="InterPro"/>
</dbReference>
<dbReference type="SMART" id="SM01360">
    <property type="entry name" value="A2M"/>
    <property type="match status" value="1"/>
</dbReference>
<dbReference type="InterPro" id="IPR001599">
    <property type="entry name" value="Macroglobln_a2"/>
</dbReference>
<dbReference type="Gene3D" id="1.50.10.20">
    <property type="match status" value="1"/>
</dbReference>
<dbReference type="Gene3D" id="2.60.40.1930">
    <property type="match status" value="1"/>
</dbReference>
<dbReference type="InterPro" id="IPR041246">
    <property type="entry name" value="Bact_MG10"/>
</dbReference>
<dbReference type="InterPro" id="IPR008930">
    <property type="entry name" value="Terpenoid_cyclase/PrenylTrfase"/>
</dbReference>
<dbReference type="InterPro" id="IPR011625">
    <property type="entry name" value="A2M_N_BRD"/>
</dbReference>
<dbReference type="InterPro" id="IPR002890">
    <property type="entry name" value="MG2"/>
</dbReference>
<sequence>MKKSVVVFLLVMLTVMAFSFTVRDYVKRVNDIIVEFKDAKEIPAIYPEEYDGTIVISIYELKPENIFGVKKISDVIIPAKPAKVIKVQSHPGMKIELPFEDLKGINYVVIDSERMTERFIMLYRNLSPKVVATENQLLIATWNRETGKLVEDLKVYRLEDGSLLSESGVDGVVEITDMIDENRTLLFASKEGYFLWKPGKLSESVPSSTMVFVFTDRPAYKAGETVNYRFFFRTITSKGYSLAENLENVNLKILDPLNREVFKKDIALDEFLSYTGKFETNSEMLRGSYKLVLNWKKDDKNQEYVYYFKIADYKKPTFKAEVEPTRRYFQKGSPITVRVSASYYYGDPVIRGEVVYTILQNGRFIDTGKTFLDNKGRTVIGYGKELEPGDYTMMVTVSDDTGMESQYQIPFSVVTAPYRFQVEYTKEDSQIVFDVKTIDLDNSPVSKTFEAKVWYLLKYYEKINGEYKEKKLKVYIYDFKMKTNESGGVRFTVPLENLPVDKDVYLTLIGEDGAKYEVRLDYKDELVSSEKKTLLSIKKIPDAVPGKPLEIEFEASKETDVWFVADFSGVLYSKVVTAKRGKNTVLLDIPESYIFGTFALEVISFLEDKNTTYEKKTIVKVKDQKGYYRLSIHNEPVYLPGSQVSLKLKVTDNNGKPVETSFTVAVVSQALLDVFEKGRDSWKETLGSGVQNSFVTMRFLDLDTVKNSFYPSISNLINYTSDYYIAAESKVFRPVLTEIGSNANYLPPTVEEQIRKDFSDTALWQVVGISDSSGVATITFTLPDNLDKWTIRALAAMKDGSFGYSNSEFETKKPVDVISYLPEFFISGDEAYLSFLVNNHTDQDIKGRYFFELEDCIKQSKEISIEAGSAATLRFKVRIKEIPPLTSDEATLRFVFTGGQFSDGIEKKIRIKPRFVQREQSYKLFMKSEREIIVPDNFKGELIINNDLNRELFSAIKYLVKYPYGCVEQTMSKWLPLIAAKRLLSYGDKSFRKKVDEYLDYGLKRLYGFQHYDGGWGWWKDDSSDDFMTAYVMYGFYLAEKADLKINDSVQKMGFDYLKRNKSNPFAQYVISLYAKRYNYEFKPYLPKKDPASVILIALAFCETGDKAAAQEYLRTLWDSIDLESNRIFKNTFNYFFDDTVTLSFLLELLQKLDYPDESITAVANKILSLSIGGRWSRTISTALAVMELSTFGERSLYEDTKVAVRQGDKVLFDDTVHAGEQISIPLKTGKFIVSVSEPIWLNLIGDFYYPMEMMKAMGNGFKLTRVFRKVEYVEEGTEKGQKLEVEIDSPYRIYSINRFNPGEYEELSLNPVVVIDGQQVHFNDGELMIGDNHLGWFLMRPEILGVNEEGIFVRDEAEESYYIVKIKERTPELKVGDLIIVETDISNKKYLPYVVIEDPVPSAALVTDTSVVGARREWFYDKFYTYRYPDASFIERRFDRAAYFFRYISKNTIRTSYRLIAPGVYIIPPAKCWAMYEEEFFAFTEGAVIEVKER</sequence>
<feature type="domain" description="Alpha-2-macroglobulin" evidence="3">
    <location>
        <begin position="761"/>
        <end position="851"/>
    </location>
</feature>
<dbReference type="Gene3D" id="2.20.130.20">
    <property type="match status" value="1"/>
</dbReference>
<feature type="domain" description="Alpha-2-macroglobulin bait region" evidence="2">
    <location>
        <begin position="535"/>
        <end position="674"/>
    </location>
</feature>
<dbReference type="InterPro" id="IPR051802">
    <property type="entry name" value="YfhM-like"/>
</dbReference>
<evidence type="ECO:0000259" key="3">
    <source>
        <dbReference type="SMART" id="SM01360"/>
    </source>
</evidence>
<evidence type="ECO:0000256" key="1">
    <source>
        <dbReference type="ARBA" id="ARBA00010556"/>
    </source>
</evidence>
<dbReference type="eggNOG" id="COG2373">
    <property type="taxonomic scope" value="Bacteria"/>
</dbReference>
<protein>
    <submittedName>
        <fullName evidence="4">Alpha-2-macroglobulin domain protein</fullName>
    </submittedName>
</protein>
<organism evidence="4 5">
    <name type="scientific">Kosmotoga olearia (strain ATCC BAA-1733 / DSM 21960 / TBF 19.5.1)</name>
    <dbReference type="NCBI Taxonomy" id="521045"/>
    <lineage>
        <taxon>Bacteria</taxon>
        <taxon>Thermotogati</taxon>
        <taxon>Thermotogota</taxon>
        <taxon>Thermotogae</taxon>
        <taxon>Kosmotogales</taxon>
        <taxon>Kosmotogaceae</taxon>
        <taxon>Kosmotoga</taxon>
    </lineage>
</organism>
<dbReference type="GO" id="GO:0004866">
    <property type="term" value="F:endopeptidase inhibitor activity"/>
    <property type="evidence" value="ECO:0007669"/>
    <property type="project" value="InterPro"/>
</dbReference>
<reference evidence="4 5" key="1">
    <citation type="submission" date="2009-06" db="EMBL/GenBank/DDBJ databases">
        <title>Complete sequence of Thermotogales bacterium TBF 19.5.1.</title>
        <authorList>
            <consortium name="US DOE Joint Genome Institute"/>
            <person name="Lucas S."/>
            <person name="Copeland A."/>
            <person name="Lapidus A."/>
            <person name="Glavina del Rio T."/>
            <person name="Tice H."/>
            <person name="Bruce D."/>
            <person name="Goodwin L."/>
            <person name="Pitluck S."/>
            <person name="Chertkov O."/>
            <person name="Brettin T."/>
            <person name="Detter J.C."/>
            <person name="Han C."/>
            <person name="Schmutz J."/>
            <person name="Larimer F."/>
            <person name="Land M."/>
            <person name="Hauser L."/>
            <person name="Kyrpides N."/>
            <person name="Ovchinnikova G."/>
            <person name="Noll K."/>
        </authorList>
    </citation>
    <scope>NUCLEOTIDE SEQUENCE [LARGE SCALE GENOMIC DNA]</scope>
    <source>
        <strain evidence="5">ATCC BAA-1733 / DSM 21960 / TBF 19.5.1</strain>
    </source>
</reference>
<evidence type="ECO:0000313" key="5">
    <source>
        <dbReference type="Proteomes" id="UP000002382"/>
    </source>
</evidence>
<reference evidence="4 5" key="2">
    <citation type="journal article" date="2011" name="J. Bacteriol.">
        <title>Genome Sequence of Kosmotoga olearia Strain TBF 19.5.1, a Thermophilic Bacterium with a Wide Growth Temperature Range, Isolated from the Troll B Oil Platform in the North Sea.</title>
        <authorList>
            <person name="Swithers K.S."/>
            <person name="Dipippo J.L."/>
            <person name="Bruce D.C."/>
            <person name="Detter C."/>
            <person name="Tapia R."/>
            <person name="Han S."/>
            <person name="Goodwin L.A."/>
            <person name="Han J."/>
            <person name="Woyke T."/>
            <person name="Pitluck S."/>
            <person name="Pennacchio L."/>
            <person name="Nolan M."/>
            <person name="Mikhailova N."/>
            <person name="Land M.L."/>
            <person name="Nesbo C.L."/>
            <person name="Gogarten J.P."/>
            <person name="Noll K.M."/>
        </authorList>
    </citation>
    <scope>NUCLEOTIDE SEQUENCE [LARGE SCALE GENOMIC DNA]</scope>
    <source>
        <strain evidence="5">ATCC BAA-1733 / DSM 21960 / TBF 19.5.1</strain>
    </source>
</reference>